<feature type="region of interest" description="Disordered" evidence="1">
    <location>
        <begin position="321"/>
        <end position="351"/>
    </location>
</feature>
<sequence length="351" mass="39726">KEQNKQKCLDFLNQDFGPNFECFKLLCVYHVTSRRRCTQGFELCSQTHYFSSILTNCWTCFTQCLANISYQMEARKREVEHSPIKKKFKDSSISKEELDAAIANGIRLALKEQQATLDSAVAAAVREAMDSVLTPGFRDIHVKDRRAVTELRRHIDKLTDKMTDLEDRSRRNNIRLVGLPEAAEGSDASGFLRANISNWIPALKGRDIEIDRAHRVYSGKENDTGRPRTLIFRVLRWQDRVAILSGARKVYPVKHAQNTLLFFPDFSPVTTAKRKSFSPVMKKMVAMGLQPFLLFPATIKLQHSGKVMMFDSPQKAEDFVQSLSRSSVGEEPGATGPRAAAYARVGDMDES</sequence>
<dbReference type="Gene3D" id="3.30.250.20">
    <property type="entry name" value="L1 transposable element, C-terminal domain"/>
    <property type="match status" value="1"/>
</dbReference>
<evidence type="ECO:0000313" key="2">
    <source>
        <dbReference type="Ensembl" id="ENSAMXP00000038940.1"/>
    </source>
</evidence>
<evidence type="ECO:0000256" key="1">
    <source>
        <dbReference type="SAM" id="MobiDB-lite"/>
    </source>
</evidence>
<accession>A0A3B1JAP9</accession>
<reference evidence="3" key="1">
    <citation type="submission" date="2013-03" db="EMBL/GenBank/DDBJ databases">
        <authorList>
            <person name="Jeffery W."/>
            <person name="Warren W."/>
            <person name="Wilson R.K."/>
        </authorList>
    </citation>
    <scope>NUCLEOTIDE SEQUENCE</scope>
    <source>
        <strain evidence="3">female</strain>
    </source>
</reference>
<protein>
    <recommendedName>
        <fullName evidence="4">L1 transposable element RRM domain-containing protein</fullName>
    </recommendedName>
</protein>
<reference evidence="3" key="2">
    <citation type="journal article" date="2014" name="Nat. Commun.">
        <title>The cavefish genome reveals candidate genes for eye loss.</title>
        <authorList>
            <person name="McGaugh S.E."/>
            <person name="Gross J.B."/>
            <person name="Aken B."/>
            <person name="Blin M."/>
            <person name="Borowsky R."/>
            <person name="Chalopin D."/>
            <person name="Hinaux H."/>
            <person name="Jeffery W.R."/>
            <person name="Keene A."/>
            <person name="Ma L."/>
            <person name="Minx P."/>
            <person name="Murphy D."/>
            <person name="O'Quin K.E."/>
            <person name="Retaux S."/>
            <person name="Rohner N."/>
            <person name="Searle S.M."/>
            <person name="Stahl B.A."/>
            <person name="Tabin C."/>
            <person name="Volff J.N."/>
            <person name="Yoshizawa M."/>
            <person name="Warren W.C."/>
        </authorList>
    </citation>
    <scope>NUCLEOTIDE SEQUENCE [LARGE SCALE GENOMIC DNA]</scope>
    <source>
        <strain evidence="3">female</strain>
    </source>
</reference>
<dbReference type="Gene3D" id="3.30.70.1820">
    <property type="entry name" value="L1 transposable element, RRM domain"/>
    <property type="match status" value="1"/>
</dbReference>
<name>A0A3B1JAP9_ASTMX</name>
<dbReference type="InterPro" id="IPR042566">
    <property type="entry name" value="L1_C"/>
</dbReference>
<evidence type="ECO:0000313" key="3">
    <source>
        <dbReference type="Proteomes" id="UP000018467"/>
    </source>
</evidence>
<dbReference type="InterPro" id="IPR004244">
    <property type="entry name" value="Transposase_22"/>
</dbReference>
<evidence type="ECO:0008006" key="4">
    <source>
        <dbReference type="Google" id="ProtNLM"/>
    </source>
</evidence>
<dbReference type="AlphaFoldDB" id="A0A3B1JAP9"/>
<organism evidence="2 3">
    <name type="scientific">Astyanax mexicanus</name>
    <name type="common">Blind cave fish</name>
    <name type="synonym">Astyanax fasciatus mexicanus</name>
    <dbReference type="NCBI Taxonomy" id="7994"/>
    <lineage>
        <taxon>Eukaryota</taxon>
        <taxon>Metazoa</taxon>
        <taxon>Chordata</taxon>
        <taxon>Craniata</taxon>
        <taxon>Vertebrata</taxon>
        <taxon>Euteleostomi</taxon>
        <taxon>Actinopterygii</taxon>
        <taxon>Neopterygii</taxon>
        <taxon>Teleostei</taxon>
        <taxon>Ostariophysi</taxon>
        <taxon>Characiformes</taxon>
        <taxon>Characoidei</taxon>
        <taxon>Acestrorhamphidae</taxon>
        <taxon>Acestrorhamphinae</taxon>
        <taxon>Astyanax</taxon>
    </lineage>
</organism>
<reference evidence="2" key="4">
    <citation type="submission" date="2025-09" db="UniProtKB">
        <authorList>
            <consortium name="Ensembl"/>
        </authorList>
    </citation>
    <scope>IDENTIFICATION</scope>
</reference>
<dbReference type="InParanoid" id="A0A3B1JAP9"/>
<dbReference type="Bgee" id="ENSAMXG00000036401">
    <property type="expression patterns" value="Expressed in intestine and 3 other cell types or tissues"/>
</dbReference>
<dbReference type="STRING" id="7994.ENSAMXP00000038940"/>
<dbReference type="PANTHER" id="PTHR11505">
    <property type="entry name" value="L1 TRANSPOSABLE ELEMENT-RELATED"/>
    <property type="match status" value="1"/>
</dbReference>
<reference evidence="2" key="3">
    <citation type="submission" date="2025-08" db="UniProtKB">
        <authorList>
            <consortium name="Ensembl"/>
        </authorList>
    </citation>
    <scope>IDENTIFICATION</scope>
</reference>
<dbReference type="Ensembl" id="ENSAMXT00000057550.1">
    <property type="protein sequence ID" value="ENSAMXP00000038940.1"/>
    <property type="gene ID" value="ENSAMXG00000036401.1"/>
</dbReference>
<dbReference type="GeneTree" id="ENSGT01030000234827"/>
<proteinExistence type="predicted"/>
<dbReference type="Proteomes" id="UP000018467">
    <property type="component" value="Unassembled WGS sequence"/>
</dbReference>
<keyword evidence="3" id="KW-1185">Reference proteome</keyword>